<proteinExistence type="predicted"/>
<dbReference type="Proteomes" id="UP000054845">
    <property type="component" value="Unassembled WGS sequence"/>
</dbReference>
<dbReference type="InterPro" id="IPR051057">
    <property type="entry name" value="PI-PLC_domain"/>
</dbReference>
<feature type="signal peptide" evidence="1">
    <location>
        <begin position="1"/>
        <end position="20"/>
    </location>
</feature>
<reference evidence="2 3" key="1">
    <citation type="submission" date="2014-09" db="EMBL/GenBank/DDBJ databases">
        <authorList>
            <person name="Magalhaes I.L.F."/>
            <person name="Oliveira U."/>
            <person name="Santos F.R."/>
            <person name="Vidigal T.H.D.A."/>
            <person name="Brescovit A.D."/>
            <person name="Santos A.J."/>
        </authorList>
    </citation>
    <scope>NUCLEOTIDE SEQUENCE [LARGE SCALE GENOMIC DNA]</scope>
</reference>
<dbReference type="GO" id="GO:0006629">
    <property type="term" value="P:lipid metabolic process"/>
    <property type="evidence" value="ECO:0007669"/>
    <property type="project" value="InterPro"/>
</dbReference>
<organism evidence="2 3">
    <name type="scientific">Ceraceosorus bombacis</name>
    <dbReference type="NCBI Taxonomy" id="401625"/>
    <lineage>
        <taxon>Eukaryota</taxon>
        <taxon>Fungi</taxon>
        <taxon>Dikarya</taxon>
        <taxon>Basidiomycota</taxon>
        <taxon>Ustilaginomycotina</taxon>
        <taxon>Exobasidiomycetes</taxon>
        <taxon>Ceraceosorales</taxon>
        <taxon>Ceraceosoraceae</taxon>
        <taxon>Ceraceosorus</taxon>
    </lineage>
</organism>
<accession>A0A0P1BPG5</accession>
<keyword evidence="3" id="KW-1185">Reference proteome</keyword>
<protein>
    <submittedName>
        <fullName evidence="2">F21F23.12 PROTEIN</fullName>
    </submittedName>
</protein>
<dbReference type="GO" id="GO:0008081">
    <property type="term" value="F:phosphoric diester hydrolase activity"/>
    <property type="evidence" value="ECO:0007669"/>
    <property type="project" value="InterPro"/>
</dbReference>
<dbReference type="Pfam" id="PF26146">
    <property type="entry name" value="PI-PLC_X"/>
    <property type="match status" value="1"/>
</dbReference>
<keyword evidence="1" id="KW-0732">Signal</keyword>
<dbReference type="SUPFAM" id="SSF51695">
    <property type="entry name" value="PLC-like phosphodiesterases"/>
    <property type="match status" value="1"/>
</dbReference>
<dbReference type="STRING" id="401625.A0A0P1BPG5"/>
<dbReference type="EMBL" id="CCYA01000265">
    <property type="protein sequence ID" value="CEH17861.1"/>
    <property type="molecule type" value="Genomic_DNA"/>
</dbReference>
<dbReference type="Gene3D" id="3.20.20.190">
    <property type="entry name" value="Phosphatidylinositol (PI) phosphodiesterase"/>
    <property type="match status" value="1"/>
</dbReference>
<dbReference type="PANTHER" id="PTHR13593">
    <property type="match status" value="1"/>
</dbReference>
<sequence>MHLTAASTLLFLSTALQASASILPAWYFDKATSTTTLAAAPTCNGHAELCGKSYADVVYIGAHNSYAVGDGVSDNQAVNITTTLEGGIRLIQGQAHENYGVFRSSESNPSELSLCHTSCLLQDGGSLEDYLRSVRAWLDENPREVLTILMTNPDRVDIRRWEAGFNSTGFNANNTWWPDNKRADGSYGPSPSRDQWPTLGEMIDQDKRVVIFLDYASDRDQVSWILAEFDSIYENPFDQLELPFNCSVDRGRSDGTLALLNNNKNTQPLGSTVAISTPDRNATSTTNSADGENGIVSTVQRCASETKTRATFVLVDYWDTPAKNGVAEAAARLNNVSRPGSANDVIPSSASRSILQHPSAFLVPHVAAVFALGLALL</sequence>
<evidence type="ECO:0000313" key="3">
    <source>
        <dbReference type="Proteomes" id="UP000054845"/>
    </source>
</evidence>
<evidence type="ECO:0000313" key="2">
    <source>
        <dbReference type="EMBL" id="CEH17861.1"/>
    </source>
</evidence>
<feature type="chain" id="PRO_5006059728" evidence="1">
    <location>
        <begin position="21"/>
        <end position="377"/>
    </location>
</feature>
<dbReference type="AlphaFoldDB" id="A0A0P1BPG5"/>
<dbReference type="OrthoDB" id="7984201at2759"/>
<evidence type="ECO:0000256" key="1">
    <source>
        <dbReference type="SAM" id="SignalP"/>
    </source>
</evidence>
<dbReference type="PANTHER" id="PTHR13593:SF140">
    <property type="entry name" value="PLC-LIKE PHOSPHODIESTERASE"/>
    <property type="match status" value="1"/>
</dbReference>
<name>A0A0P1BPG5_9BASI</name>
<dbReference type="InterPro" id="IPR017946">
    <property type="entry name" value="PLC-like_Pdiesterase_TIM-brl"/>
</dbReference>